<evidence type="ECO:0000313" key="3">
    <source>
        <dbReference type="EMBL" id="KAH7325060.1"/>
    </source>
</evidence>
<dbReference type="EMBL" id="JAGPNK010000003">
    <property type="protein sequence ID" value="KAH7325060.1"/>
    <property type="molecule type" value="Genomic_DNA"/>
</dbReference>
<keyword evidence="2" id="KW-1133">Transmembrane helix</keyword>
<name>A0A8K0SY38_9HYPO</name>
<keyword evidence="2" id="KW-0812">Transmembrane</keyword>
<dbReference type="AlphaFoldDB" id="A0A8K0SY38"/>
<sequence length="354" mass="38995">MQLFLAAALQPAAVHVTSPKPSPISPTKDRLTQSNLNAIWTFCGDVSLQLVASSALVVALQEGMPDPGCEDPPPFSFHPLSFISSPPYVSHIMLCGLARSRHLTLTIARRGTAFILVLVLFHISTRNEPSYIRTFIHPSTALNGVRTITTIYFTLLLPHLPSLPLFFCYPSAAHCQLFSSLFTLFICHPVVPDIRLCINSTRNRKPRRHSPHRPVETASRPPVYPPAPLSSAPGSVRIGSAISWLPYLSSFVYVYNAPLLLLLVALALYYTSVASAQSRTQSPQSFIYHLCAPLCLSLSLSLLSTFPSPASRLPSPNCWLISSHLVLHKTLWAWSAMVTNTPQRLSRSLVRILV</sequence>
<keyword evidence="2" id="KW-0472">Membrane</keyword>
<accession>A0A8K0SY38</accession>
<feature type="region of interest" description="Disordered" evidence="1">
    <location>
        <begin position="203"/>
        <end position="226"/>
    </location>
</feature>
<gene>
    <name evidence="3" type="ORF">B0I35DRAFT_174544</name>
</gene>
<evidence type="ECO:0000256" key="2">
    <source>
        <dbReference type="SAM" id="Phobius"/>
    </source>
</evidence>
<evidence type="ECO:0000313" key="4">
    <source>
        <dbReference type="Proteomes" id="UP000813444"/>
    </source>
</evidence>
<dbReference type="Proteomes" id="UP000813444">
    <property type="component" value="Unassembled WGS sequence"/>
</dbReference>
<feature type="compositionally biased region" description="Basic residues" evidence="1">
    <location>
        <begin position="203"/>
        <end position="212"/>
    </location>
</feature>
<feature type="transmembrane region" description="Helical" evidence="2">
    <location>
        <begin position="286"/>
        <end position="306"/>
    </location>
</feature>
<proteinExistence type="predicted"/>
<organism evidence="3 4">
    <name type="scientific">Stachybotrys elegans</name>
    <dbReference type="NCBI Taxonomy" id="80388"/>
    <lineage>
        <taxon>Eukaryota</taxon>
        <taxon>Fungi</taxon>
        <taxon>Dikarya</taxon>
        <taxon>Ascomycota</taxon>
        <taxon>Pezizomycotina</taxon>
        <taxon>Sordariomycetes</taxon>
        <taxon>Hypocreomycetidae</taxon>
        <taxon>Hypocreales</taxon>
        <taxon>Stachybotryaceae</taxon>
        <taxon>Stachybotrys</taxon>
    </lineage>
</organism>
<protein>
    <submittedName>
        <fullName evidence="3">Uncharacterized protein</fullName>
    </submittedName>
</protein>
<feature type="transmembrane region" description="Helical" evidence="2">
    <location>
        <begin position="252"/>
        <end position="271"/>
    </location>
</feature>
<keyword evidence="4" id="KW-1185">Reference proteome</keyword>
<comment type="caution">
    <text evidence="3">The sequence shown here is derived from an EMBL/GenBank/DDBJ whole genome shotgun (WGS) entry which is preliminary data.</text>
</comment>
<evidence type="ECO:0000256" key="1">
    <source>
        <dbReference type="SAM" id="MobiDB-lite"/>
    </source>
</evidence>
<reference evidence="3" key="1">
    <citation type="journal article" date="2021" name="Nat. Commun.">
        <title>Genetic determinants of endophytism in the Arabidopsis root mycobiome.</title>
        <authorList>
            <person name="Mesny F."/>
            <person name="Miyauchi S."/>
            <person name="Thiergart T."/>
            <person name="Pickel B."/>
            <person name="Atanasova L."/>
            <person name="Karlsson M."/>
            <person name="Huettel B."/>
            <person name="Barry K.W."/>
            <person name="Haridas S."/>
            <person name="Chen C."/>
            <person name="Bauer D."/>
            <person name="Andreopoulos W."/>
            <person name="Pangilinan J."/>
            <person name="LaButti K."/>
            <person name="Riley R."/>
            <person name="Lipzen A."/>
            <person name="Clum A."/>
            <person name="Drula E."/>
            <person name="Henrissat B."/>
            <person name="Kohler A."/>
            <person name="Grigoriev I.V."/>
            <person name="Martin F.M."/>
            <person name="Hacquard S."/>
        </authorList>
    </citation>
    <scope>NUCLEOTIDE SEQUENCE</scope>
    <source>
        <strain evidence="3">MPI-CAGE-CH-0235</strain>
    </source>
</reference>